<comment type="caution">
    <text evidence="1">The sequence shown here is derived from an EMBL/GenBank/DDBJ whole genome shotgun (WGS) entry which is preliminary data.</text>
</comment>
<reference evidence="1 2" key="1">
    <citation type="journal article" date="2018" name="Int. J. Syst. Evol. Microbiol.">
        <title>Parvibium lacunae gen. nov., sp. nov., a new member of the family Alcaligenaceae isolated from a freshwater pond.</title>
        <authorList>
            <person name="Chen W.M."/>
            <person name="Xie P.B."/>
            <person name="Hsu M.Y."/>
            <person name="Sheu S.Y."/>
        </authorList>
    </citation>
    <scope>NUCLEOTIDE SEQUENCE [LARGE SCALE GENOMIC DNA]</scope>
    <source>
        <strain evidence="1 2">KMB9</strain>
    </source>
</reference>
<organism evidence="1 2">
    <name type="scientific">Parvibium lacunae</name>
    <dbReference type="NCBI Taxonomy" id="1888893"/>
    <lineage>
        <taxon>Bacteria</taxon>
        <taxon>Pseudomonadati</taxon>
        <taxon>Pseudomonadota</taxon>
        <taxon>Betaproteobacteria</taxon>
        <taxon>Burkholderiales</taxon>
        <taxon>Alcaligenaceae</taxon>
        <taxon>Parvibium</taxon>
    </lineage>
</organism>
<dbReference type="Proteomes" id="UP000252357">
    <property type="component" value="Unassembled WGS sequence"/>
</dbReference>
<dbReference type="EMBL" id="QPGB01000004">
    <property type="protein sequence ID" value="RCS57164.1"/>
    <property type="molecule type" value="Genomic_DNA"/>
</dbReference>
<accession>A0A368L1F4</accession>
<proteinExistence type="predicted"/>
<evidence type="ECO:0000313" key="1">
    <source>
        <dbReference type="EMBL" id="RCS57164.1"/>
    </source>
</evidence>
<dbReference type="OrthoDB" id="3845597at2"/>
<gene>
    <name evidence="1" type="ORF">DU000_09130</name>
</gene>
<dbReference type="InterPro" id="IPR017853">
    <property type="entry name" value="GH"/>
</dbReference>
<evidence type="ECO:0000313" key="2">
    <source>
        <dbReference type="Proteomes" id="UP000252357"/>
    </source>
</evidence>
<dbReference type="AlphaFoldDB" id="A0A368L1F4"/>
<dbReference type="SUPFAM" id="SSF51445">
    <property type="entry name" value="(Trans)glycosidases"/>
    <property type="match status" value="1"/>
</dbReference>
<sequence>MAQALGASPRLLIGLGTGNEVATIQAQISRIDIYDRYINNVGPTSWPYWVLPTGEYINQVTREAAQVGAVPMFTLYQMATNGDGNLSGLTDTTFMTNYWNNVRILFQKLGAYNKPALVHFEPDFWGYAHRASVLGEPATVGAKVKLNSDCVDLGDHVAGLAQCLIRMARNYAPKTKVGFPPADWGEYPSSKVADFMLKLGADQADFTVLQTLDTDAGCMEARTLPECQRTGSQWYWDTNNVSTPNFRQHLTTARLFRDTLGLPLIWWQTPMGVPATTPGGSNERWRDNRVKYFFDHPDEVVAAGGVAIVFSGGPKQTKMSTDGGQFRNAYTNYLSRPVALP</sequence>
<name>A0A368L1F4_9BURK</name>
<protein>
    <submittedName>
        <fullName evidence="1">Uncharacterized protein</fullName>
    </submittedName>
</protein>
<keyword evidence="2" id="KW-1185">Reference proteome</keyword>